<dbReference type="Proteomes" id="UP000250241">
    <property type="component" value="Chromosome"/>
</dbReference>
<dbReference type="Gene3D" id="3.30.1780.10">
    <property type="entry name" value="ornithine cyclodeaminase, domain 1"/>
    <property type="match status" value="1"/>
</dbReference>
<keyword evidence="2" id="KW-1185">Reference proteome</keyword>
<name>A0A2Z5R212_9MICC</name>
<organism evidence="1 2">
    <name type="scientific">Rothia aeria</name>
    <dbReference type="NCBI Taxonomy" id="172042"/>
    <lineage>
        <taxon>Bacteria</taxon>
        <taxon>Bacillati</taxon>
        <taxon>Actinomycetota</taxon>
        <taxon>Actinomycetes</taxon>
        <taxon>Micrococcales</taxon>
        <taxon>Micrococcaceae</taxon>
        <taxon>Rothia</taxon>
    </lineage>
</organism>
<gene>
    <name evidence="1" type="ORF">RA11412_0630</name>
</gene>
<dbReference type="AlphaFoldDB" id="A0A2Z5R212"/>
<sequence>MSDHKVEFVDVAAMAQWIQKDGVGNIIAGMVDFLEEDFKKWQSFDKIPRVASHTPSA</sequence>
<reference evidence="1 2" key="1">
    <citation type="submission" date="2016-10" db="EMBL/GenBank/DDBJ databases">
        <title>Genome sequence of Rothia aeria strain JCM11412.</title>
        <authorList>
            <person name="Nambu T."/>
        </authorList>
    </citation>
    <scope>NUCLEOTIDE SEQUENCE [LARGE SCALE GENOMIC DNA]</scope>
    <source>
        <strain evidence="1 2">JCM 11412</strain>
    </source>
</reference>
<dbReference type="EMBL" id="AP017895">
    <property type="protein sequence ID" value="BAV86929.1"/>
    <property type="molecule type" value="Genomic_DNA"/>
</dbReference>
<dbReference type="InterPro" id="IPR023401">
    <property type="entry name" value="ODC_N"/>
</dbReference>
<evidence type="ECO:0000313" key="1">
    <source>
        <dbReference type="EMBL" id="BAV86929.1"/>
    </source>
</evidence>
<accession>A0A2Z5R212</accession>
<protein>
    <submittedName>
        <fullName evidence="1">Ornithine cyclodeaminase</fullName>
    </submittedName>
</protein>
<evidence type="ECO:0000313" key="2">
    <source>
        <dbReference type="Proteomes" id="UP000250241"/>
    </source>
</evidence>
<proteinExistence type="predicted"/>
<dbReference type="KEGG" id="raj:RA11412_0630"/>